<comment type="caution">
    <text evidence="3">The sequence shown here is derived from an EMBL/GenBank/DDBJ whole genome shotgun (WGS) entry which is preliminary data.</text>
</comment>
<evidence type="ECO:0000313" key="3">
    <source>
        <dbReference type="EMBL" id="KAB1646837.1"/>
    </source>
</evidence>
<evidence type="ECO:0000256" key="1">
    <source>
        <dbReference type="SAM" id="MobiDB-lite"/>
    </source>
</evidence>
<keyword evidence="2" id="KW-0472">Membrane</keyword>
<keyword evidence="2" id="KW-0812">Transmembrane</keyword>
<dbReference type="AlphaFoldDB" id="A0A6H9WAI2"/>
<organism evidence="3 4">
    <name type="scientific">Pseudoclavibacter endophyticus</name>
    <dbReference type="NCBI Taxonomy" id="1778590"/>
    <lineage>
        <taxon>Bacteria</taxon>
        <taxon>Bacillati</taxon>
        <taxon>Actinomycetota</taxon>
        <taxon>Actinomycetes</taxon>
        <taxon>Micrococcales</taxon>
        <taxon>Microbacteriaceae</taxon>
        <taxon>Pseudoclavibacter</taxon>
    </lineage>
</organism>
<keyword evidence="4" id="KW-1185">Reference proteome</keyword>
<evidence type="ECO:0000313" key="4">
    <source>
        <dbReference type="Proteomes" id="UP000431744"/>
    </source>
</evidence>
<proteinExistence type="predicted"/>
<dbReference type="RefSeq" id="WP_158030003.1">
    <property type="nucleotide sequence ID" value="NZ_BMHG01000002.1"/>
</dbReference>
<gene>
    <name evidence="3" type="ORF">F8O04_13980</name>
</gene>
<dbReference type="Proteomes" id="UP000431744">
    <property type="component" value="Unassembled WGS sequence"/>
</dbReference>
<protein>
    <submittedName>
        <fullName evidence="3">Uncharacterized protein</fullName>
    </submittedName>
</protein>
<dbReference type="EMBL" id="WBJY01000004">
    <property type="protein sequence ID" value="KAB1646837.1"/>
    <property type="molecule type" value="Genomic_DNA"/>
</dbReference>
<accession>A0A6H9WAI2</accession>
<dbReference type="OrthoDB" id="5064716at2"/>
<sequence length="233" mass="24064">MTQEAEAPHHHVAPQHAAVPKKSGAGSRIGRALLGIVGVLCLVLGVIVLGGLVLAPNQTASVLGDMKVGAQSAVQDASGRAPEVQLGETGPVSLLDVCDGLFYGMASYEDVNQIIPVYAAHNNCGGDVVLAWDVGDRIQIEGDGRSGLFEVVDVRITPKTWATTSDLIGLGGEFALQSCYYGINEMRFLGLEPVTDPSAPPATAPATGAPIEVPEHAPPPDYEPEPTNPGLGG</sequence>
<feature type="transmembrane region" description="Helical" evidence="2">
    <location>
        <begin position="32"/>
        <end position="55"/>
    </location>
</feature>
<feature type="region of interest" description="Disordered" evidence="1">
    <location>
        <begin position="1"/>
        <end position="21"/>
    </location>
</feature>
<evidence type="ECO:0000256" key="2">
    <source>
        <dbReference type="SAM" id="Phobius"/>
    </source>
</evidence>
<name>A0A6H9WAI2_9MICO</name>
<feature type="region of interest" description="Disordered" evidence="1">
    <location>
        <begin position="194"/>
        <end position="233"/>
    </location>
</feature>
<reference evidence="3 4" key="1">
    <citation type="submission" date="2019-09" db="EMBL/GenBank/DDBJ databases">
        <title>Phylogeny of genus Pseudoclavibacter and closely related genus.</title>
        <authorList>
            <person name="Li Y."/>
        </authorList>
    </citation>
    <scope>NUCLEOTIDE SEQUENCE [LARGE SCALE GENOMIC DNA]</scope>
    <source>
        <strain evidence="3 4">EGI 60007</strain>
    </source>
</reference>
<keyword evidence="2" id="KW-1133">Transmembrane helix</keyword>